<dbReference type="GO" id="GO:0007165">
    <property type="term" value="P:signal transduction"/>
    <property type="evidence" value="ECO:0007669"/>
    <property type="project" value="TreeGrafter"/>
</dbReference>
<dbReference type="OrthoDB" id="276323at2759"/>
<feature type="region of interest" description="Disordered" evidence="2">
    <location>
        <begin position="371"/>
        <end position="412"/>
    </location>
</feature>
<evidence type="ECO:0000313" key="3">
    <source>
        <dbReference type="Proteomes" id="UP000504603"/>
    </source>
</evidence>
<evidence type="ECO:0000256" key="1">
    <source>
        <dbReference type="ARBA" id="ARBA00010954"/>
    </source>
</evidence>
<proteinExistence type="inferred from homology"/>
<dbReference type="RefSeq" id="XP_022133963.1">
    <property type="nucleotide sequence ID" value="XM_022278271.1"/>
</dbReference>
<evidence type="ECO:0000313" key="4">
    <source>
        <dbReference type="RefSeq" id="XP_022133963.1"/>
    </source>
</evidence>
<gene>
    <name evidence="4" type="primary">LOC111006371</name>
</gene>
<dbReference type="KEGG" id="mcha:111006371"/>
<feature type="compositionally biased region" description="Low complexity" evidence="2">
    <location>
        <begin position="372"/>
        <end position="388"/>
    </location>
</feature>
<dbReference type="PANTHER" id="PTHR12832">
    <property type="entry name" value="TESTIS-SPECIFIC PROTEIN PBS13 T-COMPLEX 11"/>
    <property type="match status" value="1"/>
</dbReference>
<dbReference type="Pfam" id="PF05794">
    <property type="entry name" value="Tcp11"/>
    <property type="match status" value="1"/>
</dbReference>
<dbReference type="InterPro" id="IPR008862">
    <property type="entry name" value="Tcp11"/>
</dbReference>
<dbReference type="Proteomes" id="UP000504603">
    <property type="component" value="Unplaced"/>
</dbReference>
<dbReference type="AlphaFoldDB" id="A0A6J1C0N5"/>
<name>A0A6J1C0N5_MOMCH</name>
<dbReference type="PANTHER" id="PTHR12832:SF11">
    <property type="entry name" value="LD23868P"/>
    <property type="match status" value="1"/>
</dbReference>
<reference evidence="4" key="1">
    <citation type="submission" date="2025-08" db="UniProtKB">
        <authorList>
            <consortium name="RefSeq"/>
        </authorList>
    </citation>
    <scope>IDENTIFICATION</scope>
    <source>
        <strain evidence="4">OHB3-1</strain>
    </source>
</reference>
<keyword evidence="3" id="KW-1185">Reference proteome</keyword>
<feature type="region of interest" description="Disordered" evidence="2">
    <location>
        <begin position="1"/>
        <end position="54"/>
    </location>
</feature>
<sequence length="918" mass="102467">MAVGLEEETERKGGVALYFPANDGEASSASSSTPPRLPRRLRRRLMESKAPSTAEEIEAKLQKADLRRQAKRQRAAYLIQRRRLCDIFRPNTKGMPKKDPSTIIARYWRNFVHARKTTFALAKAFQALDLSVESVKSMEFEKLASKINATATIQTLRALLVRLGSRYTILITTSGNKLSTEDVDHLLKRVGLHGRSRNQVTKTSRSGTIGKRKAAKSPFKLSRYPAKVVLFAYMILGHPDTVFIGKSEFENALLESASNFVQEFELLTKIILEGPLRTLHEGQQQQSCAPPSFRSQLEIFDKRWCSYLHHYLAWKDKDAIFFEKNMTGVAHQLELFMAQTSKLTLEGDNGNIAHDMQASEEQKIPREKLQRLGSSENSLSISGSSSSEFDTVYSPESRQAESSKSEQQISSSQMLVTENELVANDIVHDYHHFLSVTTNAHTEAENSLKAKVKETIEKAFWDGIMESMEQDEPDFSWVIKVLKEVRDELCEMSPPSWRSEIAEKIDIEILSQILNSGTLGVGYFKELLDFSLVTLQKLSAPAKEKEMEASYQKLMEELGDVTRSGEKSNSSFALLMVRGLRFVLHQIQNLKEEIANAHLRMVEPLIKSPAGLEYLRSSFYKRCGSPADAPTSLPLTRQWISSIRLDAELEWREHTDSVAAITENAGAQPKILPSTIRAGGSSLIPSKISSSYLGTGFHGKEQPECKGERLDLLIRLGLLKLVKQIRGLTSDTLPETLKLNLARLRIVQSRLQRIIVISTSLLVMRQILLHESLVSNPSEVDSILSTCAKRLCDLLDSVENAGILEIIEALGRVLEDRDSDPGKLEARKQVMANMLIKSLQEGDIIYSRVSRNVYLAMQGVVLGGSGTKGRQLAEAALLAIGAGALADKVVEAAEVLVVMAVVTGIVHGDWYTELIKNW</sequence>
<protein>
    <submittedName>
        <fullName evidence="4">Uncharacterized protein LOC111006371</fullName>
    </submittedName>
</protein>
<organism evidence="3 4">
    <name type="scientific">Momordica charantia</name>
    <name type="common">Bitter gourd</name>
    <name type="synonym">Balsam pear</name>
    <dbReference type="NCBI Taxonomy" id="3673"/>
    <lineage>
        <taxon>Eukaryota</taxon>
        <taxon>Viridiplantae</taxon>
        <taxon>Streptophyta</taxon>
        <taxon>Embryophyta</taxon>
        <taxon>Tracheophyta</taxon>
        <taxon>Spermatophyta</taxon>
        <taxon>Magnoliopsida</taxon>
        <taxon>eudicotyledons</taxon>
        <taxon>Gunneridae</taxon>
        <taxon>Pentapetalae</taxon>
        <taxon>rosids</taxon>
        <taxon>fabids</taxon>
        <taxon>Cucurbitales</taxon>
        <taxon>Cucurbitaceae</taxon>
        <taxon>Momordiceae</taxon>
        <taxon>Momordica</taxon>
    </lineage>
</organism>
<accession>A0A6J1C0N5</accession>
<dbReference type="GeneID" id="111006371"/>
<evidence type="ECO:0000256" key="2">
    <source>
        <dbReference type="SAM" id="MobiDB-lite"/>
    </source>
</evidence>
<comment type="similarity">
    <text evidence="1">Belongs to the TCP11 family.</text>
</comment>